<comment type="caution">
    <text evidence="2">The sequence shown here is derived from an EMBL/GenBank/DDBJ whole genome shotgun (WGS) entry which is preliminary data.</text>
</comment>
<dbReference type="EMBL" id="CALNXI010001045">
    <property type="protein sequence ID" value="CAH3152959.1"/>
    <property type="molecule type" value="Genomic_DNA"/>
</dbReference>
<gene>
    <name evidence="2" type="ORF">PEVE_00000940</name>
</gene>
<dbReference type="Proteomes" id="UP001159427">
    <property type="component" value="Unassembled WGS sequence"/>
</dbReference>
<feature type="signal peptide" evidence="1">
    <location>
        <begin position="1"/>
        <end position="22"/>
    </location>
</feature>
<keyword evidence="1" id="KW-0732">Signal</keyword>
<reference evidence="2 3" key="1">
    <citation type="submission" date="2022-05" db="EMBL/GenBank/DDBJ databases">
        <authorList>
            <consortium name="Genoscope - CEA"/>
            <person name="William W."/>
        </authorList>
    </citation>
    <scope>NUCLEOTIDE SEQUENCE [LARGE SCALE GENOMIC DNA]</scope>
</reference>
<keyword evidence="3" id="KW-1185">Reference proteome</keyword>
<sequence>MTVGHIMKLALFLLAVLPSIEANWGQCRESNWKGKFNKKSWVRCDHSTEYMTGLYRTDGNNAEISLIEKAMCCQAPSPNQHQQSFCKKADWWKTLDSNKRWANCPDGYFMRGLYRGDGQWLHHIEEGSCCRPNNLPNRYLDCYEKDVEKSFDKKGWGKCANGYYMAGFYKGTCDKVYCIEKFRCCSMSDDGCTMADWWSAFDNKGLVECSSSTQYITGLWRNKQAKDDKIYLLEEAKCCPAPSPNKHTPSSCQKANWWKILDG</sequence>
<evidence type="ECO:0000313" key="2">
    <source>
        <dbReference type="EMBL" id="CAH3152959.1"/>
    </source>
</evidence>
<name>A0ABN8Q234_9CNID</name>
<accession>A0ABN8Q234</accession>
<protein>
    <submittedName>
        <fullName evidence="2">Uncharacterized protein</fullName>
    </submittedName>
</protein>
<evidence type="ECO:0000256" key="1">
    <source>
        <dbReference type="SAM" id="SignalP"/>
    </source>
</evidence>
<organism evidence="2 3">
    <name type="scientific">Porites evermanni</name>
    <dbReference type="NCBI Taxonomy" id="104178"/>
    <lineage>
        <taxon>Eukaryota</taxon>
        <taxon>Metazoa</taxon>
        <taxon>Cnidaria</taxon>
        <taxon>Anthozoa</taxon>
        <taxon>Hexacorallia</taxon>
        <taxon>Scleractinia</taxon>
        <taxon>Fungiina</taxon>
        <taxon>Poritidae</taxon>
        <taxon>Porites</taxon>
    </lineage>
</organism>
<proteinExistence type="predicted"/>
<evidence type="ECO:0000313" key="3">
    <source>
        <dbReference type="Proteomes" id="UP001159427"/>
    </source>
</evidence>
<feature type="chain" id="PRO_5045712271" evidence="1">
    <location>
        <begin position="23"/>
        <end position="263"/>
    </location>
</feature>